<protein>
    <submittedName>
        <fullName evidence="1">DUF4917 family protein</fullName>
    </submittedName>
</protein>
<dbReference type="AlphaFoldDB" id="A0A9E6PSW9"/>
<dbReference type="Proteomes" id="UP000634530">
    <property type="component" value="Chromosome"/>
</dbReference>
<dbReference type="KEGG" id="pvw:HU752_008070"/>
<evidence type="ECO:0000313" key="1">
    <source>
        <dbReference type="EMBL" id="QXI31411.1"/>
    </source>
</evidence>
<dbReference type="RefSeq" id="WP_186685074.1">
    <property type="nucleotide sequence ID" value="NZ_CP077093.1"/>
</dbReference>
<reference evidence="1 2" key="2">
    <citation type="journal article" date="2021" name="Microorganisms">
        <title>The Ever-Expanding Pseudomonas Genus: Description of 43 New Species and Partition of the Pseudomonas putida Group.</title>
        <authorList>
            <person name="Girard L."/>
            <person name="Lood C."/>
            <person name="Hofte M."/>
            <person name="Vandamme P."/>
            <person name="Rokni-Zadeh H."/>
            <person name="van Noort V."/>
            <person name="Lavigne R."/>
            <person name="De Mot R."/>
        </authorList>
    </citation>
    <scope>NUCLEOTIDE SEQUENCE [LARGE SCALE GENOMIC DNA]</scope>
    <source>
        <strain evidence="1 2">RW8P3</strain>
    </source>
</reference>
<proteinExistence type="predicted"/>
<dbReference type="InterPro" id="IPR032581">
    <property type="entry name" value="DUF4917"/>
</dbReference>
<name>A0A9E6PSW9_9PSED</name>
<gene>
    <name evidence="1" type="ORF">HU752_008070</name>
</gene>
<sequence>MMEFQEFDAELEDWNAVRTEIPCTGLLIGNGASLAVWPGFSYDSLFENAQRTKNRPLGLSELAVFKTLETSNFEQVLSALKNTIKVNAALSISSSSPRNRYFAIKEALIHAVRGVHIPWKRVRPESLARINAELGNYRTLYSTNYDLLNYWAIMQAPQPFKDLFWNGEATFDLGNTETQGTRILYLHGGLHLVKNIDGSTRKLLSSESTLLGSFAVNALGDVPLFVSEGNAEDKLKAIRNSDYLSYCYGQLCQHQGALCVFGHSLGEQDQHIVQAVLDAGIETLVISIYPRSKAFIQHQKRHYAKLFVGHDVSLRFFDAKSHPLGDPALLVAPEGVS</sequence>
<keyword evidence="2" id="KW-1185">Reference proteome</keyword>
<reference evidence="1 2" key="1">
    <citation type="journal article" date="2020" name="Microorganisms">
        <title>Reliable Identification of Environmental Pseudomonas Isolates Using the rpoD Gene.</title>
        <authorList>
            <consortium name="The Broad Institute Genome Sequencing Platform"/>
            <person name="Girard L."/>
            <person name="Lood C."/>
            <person name="Rokni-Zadeh H."/>
            <person name="van Noort V."/>
            <person name="Lavigne R."/>
            <person name="De Mot R."/>
        </authorList>
    </citation>
    <scope>NUCLEOTIDE SEQUENCE [LARGE SCALE GENOMIC DNA]</scope>
    <source>
        <strain evidence="1 2">RW8P3</strain>
    </source>
</reference>
<accession>A0A9E6PSW9</accession>
<dbReference type="Pfam" id="PF16263">
    <property type="entry name" value="DUF4917"/>
    <property type="match status" value="1"/>
</dbReference>
<evidence type="ECO:0000313" key="2">
    <source>
        <dbReference type="Proteomes" id="UP000634530"/>
    </source>
</evidence>
<dbReference type="EMBL" id="CP077093">
    <property type="protein sequence ID" value="QXI31411.1"/>
    <property type="molecule type" value="Genomic_DNA"/>
</dbReference>
<organism evidence="1 2">
    <name type="scientific">Pseudomonas vanderleydeniana</name>
    <dbReference type="NCBI Taxonomy" id="2745495"/>
    <lineage>
        <taxon>Bacteria</taxon>
        <taxon>Pseudomonadati</taxon>
        <taxon>Pseudomonadota</taxon>
        <taxon>Gammaproteobacteria</taxon>
        <taxon>Pseudomonadales</taxon>
        <taxon>Pseudomonadaceae</taxon>
        <taxon>Pseudomonas</taxon>
    </lineage>
</organism>